<feature type="transmembrane region" description="Helical" evidence="2">
    <location>
        <begin position="193"/>
        <end position="213"/>
    </location>
</feature>
<keyword evidence="5" id="KW-1185">Reference proteome</keyword>
<keyword evidence="2" id="KW-0472">Membrane</keyword>
<organism evidence="4 5">
    <name type="scientific">Synchytrium endobioticum</name>
    <dbReference type="NCBI Taxonomy" id="286115"/>
    <lineage>
        <taxon>Eukaryota</taxon>
        <taxon>Fungi</taxon>
        <taxon>Fungi incertae sedis</taxon>
        <taxon>Chytridiomycota</taxon>
        <taxon>Chytridiomycota incertae sedis</taxon>
        <taxon>Chytridiomycetes</taxon>
        <taxon>Synchytriales</taxon>
        <taxon>Synchytriaceae</taxon>
        <taxon>Synchytrium</taxon>
    </lineage>
</organism>
<evidence type="ECO:0000256" key="1">
    <source>
        <dbReference type="ARBA" id="ARBA00023186"/>
    </source>
</evidence>
<accession>A0A507DT92</accession>
<dbReference type="GO" id="GO:0036503">
    <property type="term" value="P:ERAD pathway"/>
    <property type="evidence" value="ECO:0007669"/>
    <property type="project" value="TreeGrafter"/>
</dbReference>
<keyword evidence="2" id="KW-1133">Transmembrane helix</keyword>
<dbReference type="Proteomes" id="UP000317494">
    <property type="component" value="Unassembled WGS sequence"/>
</dbReference>
<dbReference type="GO" id="GO:0051787">
    <property type="term" value="F:misfolded protein binding"/>
    <property type="evidence" value="ECO:0007669"/>
    <property type="project" value="TreeGrafter"/>
</dbReference>
<dbReference type="PRINTS" id="PR00625">
    <property type="entry name" value="JDOMAIN"/>
</dbReference>
<keyword evidence="1" id="KW-0143">Chaperone</keyword>
<dbReference type="InterPro" id="IPR051948">
    <property type="entry name" value="Hsp70_co-chaperone_J-domain"/>
</dbReference>
<dbReference type="EMBL" id="QEAN01000009">
    <property type="protein sequence ID" value="TPX54090.1"/>
    <property type="molecule type" value="Genomic_DNA"/>
</dbReference>
<comment type="caution">
    <text evidence="4">The sequence shown here is derived from an EMBL/GenBank/DDBJ whole genome shotgun (WGS) entry which is preliminary data.</text>
</comment>
<dbReference type="CDD" id="cd06257">
    <property type="entry name" value="DnaJ"/>
    <property type="match status" value="1"/>
</dbReference>
<reference evidence="4 5" key="1">
    <citation type="journal article" date="2019" name="Sci. Rep.">
        <title>Comparative genomics of chytrid fungi reveal insights into the obligate biotrophic and pathogenic lifestyle of Synchytrium endobioticum.</title>
        <authorList>
            <person name="van de Vossenberg B.T.L.H."/>
            <person name="Warris S."/>
            <person name="Nguyen H.D.T."/>
            <person name="van Gent-Pelzer M.P.E."/>
            <person name="Joly D.L."/>
            <person name="van de Geest H.C."/>
            <person name="Bonants P.J.M."/>
            <person name="Smith D.S."/>
            <person name="Levesque C.A."/>
            <person name="van der Lee T.A.J."/>
        </authorList>
    </citation>
    <scope>NUCLEOTIDE SEQUENCE [LARGE SCALE GENOMIC DNA]</scope>
    <source>
        <strain evidence="4 5">MB42</strain>
    </source>
</reference>
<evidence type="ECO:0000256" key="2">
    <source>
        <dbReference type="SAM" id="Phobius"/>
    </source>
</evidence>
<dbReference type="SUPFAM" id="SSF46565">
    <property type="entry name" value="Chaperone J-domain"/>
    <property type="match status" value="1"/>
</dbReference>
<dbReference type="InterPro" id="IPR036869">
    <property type="entry name" value="J_dom_sf"/>
</dbReference>
<sequence>MKRKQYYSTNSAYWTFSFWEKELDKEFDQLSIMDFSLLRNIALWNFVPNFATKALIWLWYKLRGQSEPPQHSARYKSDYSFFYTLVVVGYLLFTFAQVVNDLPPNLYSELGLHVLTPDADLKAAYRRISLKYHPDKVTEGLDPDTQQAMYLGMRKSYDVLKDSTRRAAYDKLGDAVFDCTYCSTERDYIRHALQHYTMFYISTCFIFLASNIIGRATYGAFARFVGLLLLASIEGAMRFRSHDPMSMVFTEYTTADRVVMLRQIFFCFFLALSTAGPVVWPEKTKALRQAIYEVGGMVELVGKEAEVSFEHYFEPLRGDPDGQRDLQQKMEQLSAELRLTDADKDYRRLDTGSHSN</sequence>
<feature type="transmembrane region" description="Helical" evidence="2">
    <location>
        <begin position="81"/>
        <end position="99"/>
    </location>
</feature>
<feature type="transmembrane region" description="Helical" evidence="2">
    <location>
        <begin position="259"/>
        <end position="280"/>
    </location>
</feature>
<dbReference type="AlphaFoldDB" id="A0A507DT92"/>
<dbReference type="Pfam" id="PF00226">
    <property type="entry name" value="DnaJ"/>
    <property type="match status" value="1"/>
</dbReference>
<dbReference type="PANTHER" id="PTHR44360:SF1">
    <property type="entry name" value="DNAJ HOMOLOG SUBFAMILY B MEMBER 9"/>
    <property type="match status" value="1"/>
</dbReference>
<dbReference type="GO" id="GO:0051087">
    <property type="term" value="F:protein-folding chaperone binding"/>
    <property type="evidence" value="ECO:0007669"/>
    <property type="project" value="TreeGrafter"/>
</dbReference>
<dbReference type="SMART" id="SM00271">
    <property type="entry name" value="DnaJ"/>
    <property type="match status" value="1"/>
</dbReference>
<keyword evidence="2" id="KW-0812">Transmembrane</keyword>
<evidence type="ECO:0000259" key="3">
    <source>
        <dbReference type="PROSITE" id="PS50076"/>
    </source>
</evidence>
<dbReference type="InterPro" id="IPR001623">
    <property type="entry name" value="DnaJ_domain"/>
</dbReference>
<dbReference type="PROSITE" id="PS50076">
    <property type="entry name" value="DNAJ_2"/>
    <property type="match status" value="1"/>
</dbReference>
<gene>
    <name evidence="4" type="ORF">SeMB42_g00437</name>
</gene>
<dbReference type="STRING" id="286115.A0A507DT92"/>
<protein>
    <recommendedName>
        <fullName evidence="3">J domain-containing protein</fullName>
    </recommendedName>
</protein>
<dbReference type="Gene3D" id="1.10.287.110">
    <property type="entry name" value="DnaJ domain"/>
    <property type="match status" value="1"/>
</dbReference>
<feature type="domain" description="J" evidence="3">
    <location>
        <begin position="105"/>
        <end position="173"/>
    </location>
</feature>
<evidence type="ECO:0000313" key="5">
    <source>
        <dbReference type="Proteomes" id="UP000317494"/>
    </source>
</evidence>
<dbReference type="PANTHER" id="PTHR44360">
    <property type="entry name" value="DNAJ HOMOLOG SUBFAMILY B MEMBER 9"/>
    <property type="match status" value="1"/>
</dbReference>
<dbReference type="VEuPathDB" id="FungiDB:SeMB42_g00437"/>
<dbReference type="GO" id="GO:0005783">
    <property type="term" value="C:endoplasmic reticulum"/>
    <property type="evidence" value="ECO:0007669"/>
    <property type="project" value="TreeGrafter"/>
</dbReference>
<feature type="transmembrane region" description="Helical" evidence="2">
    <location>
        <begin position="220"/>
        <end position="239"/>
    </location>
</feature>
<name>A0A507DT92_9FUNG</name>
<proteinExistence type="predicted"/>
<evidence type="ECO:0000313" key="4">
    <source>
        <dbReference type="EMBL" id="TPX54090.1"/>
    </source>
</evidence>